<organism evidence="13 14">
    <name type="scientific">Nannocystis exedens</name>
    <dbReference type="NCBI Taxonomy" id="54"/>
    <lineage>
        <taxon>Bacteria</taxon>
        <taxon>Pseudomonadati</taxon>
        <taxon>Myxococcota</taxon>
        <taxon>Polyangia</taxon>
        <taxon>Nannocystales</taxon>
        <taxon>Nannocystaceae</taxon>
        <taxon>Nannocystis</taxon>
    </lineage>
</organism>
<feature type="domain" description="tRNAHis guanylyltransferase catalytic" evidence="11">
    <location>
        <begin position="9"/>
        <end position="131"/>
    </location>
</feature>
<dbReference type="GO" id="GO:0005525">
    <property type="term" value="F:GTP binding"/>
    <property type="evidence" value="ECO:0007669"/>
    <property type="project" value="UniProtKB-KW"/>
</dbReference>
<dbReference type="GO" id="GO:0006400">
    <property type="term" value="P:tRNA modification"/>
    <property type="evidence" value="ECO:0007669"/>
    <property type="project" value="InterPro"/>
</dbReference>
<gene>
    <name evidence="13" type="ORF">SAMN02745121_04072</name>
</gene>
<dbReference type="OrthoDB" id="4547336at2"/>
<dbReference type="InterPro" id="IPR007537">
    <property type="entry name" value="tRNAHis_GuaTrfase_Thg1"/>
</dbReference>
<dbReference type="EC" id="2.7.7.79" evidence="3"/>
<evidence type="ECO:0000256" key="7">
    <source>
        <dbReference type="ARBA" id="ARBA00022723"/>
    </source>
</evidence>
<accession>A0A1I2A4L7</accession>
<keyword evidence="7" id="KW-0479">Metal-binding</keyword>
<keyword evidence="9" id="KW-0460">Magnesium</keyword>
<comment type="similarity">
    <text evidence="2">Belongs to the tRNA(His) guanylyltransferase family.</text>
</comment>
<evidence type="ECO:0000313" key="13">
    <source>
        <dbReference type="EMBL" id="SFE39064.1"/>
    </source>
</evidence>
<proteinExistence type="inferred from homology"/>
<dbReference type="STRING" id="54.SAMN02745121_04072"/>
<dbReference type="Pfam" id="PF14413">
    <property type="entry name" value="Thg1C"/>
    <property type="match status" value="1"/>
</dbReference>
<evidence type="ECO:0000256" key="1">
    <source>
        <dbReference type="ARBA" id="ARBA00001946"/>
    </source>
</evidence>
<dbReference type="AlphaFoldDB" id="A0A1I2A4L7"/>
<evidence type="ECO:0000313" key="14">
    <source>
        <dbReference type="Proteomes" id="UP000199400"/>
    </source>
</evidence>
<keyword evidence="8" id="KW-0547">Nucleotide-binding</keyword>
<dbReference type="InterPro" id="IPR038469">
    <property type="entry name" value="tRNAHis_GuaTrfase_Thg1_sf"/>
</dbReference>
<keyword evidence="5" id="KW-0819">tRNA processing</keyword>
<dbReference type="InterPro" id="IPR024956">
    <property type="entry name" value="tRNAHis_GuaTrfase_cat"/>
</dbReference>
<dbReference type="PANTHER" id="PTHR12729">
    <property type="entry name" value="TRNA(HIS) GUANYLYLTRANSFERASE-RELATED"/>
    <property type="match status" value="1"/>
</dbReference>
<keyword evidence="14" id="KW-1185">Reference proteome</keyword>
<evidence type="ECO:0000259" key="11">
    <source>
        <dbReference type="Pfam" id="PF04446"/>
    </source>
</evidence>
<protein>
    <recommendedName>
        <fullName evidence="3">tRNA(His) guanylyltransferase</fullName>
        <ecNumber evidence="3">2.7.7.79</ecNumber>
    </recommendedName>
</protein>
<dbReference type="Pfam" id="PF04446">
    <property type="entry name" value="Thg1"/>
    <property type="match status" value="1"/>
</dbReference>
<evidence type="ECO:0000256" key="10">
    <source>
        <dbReference type="ARBA" id="ARBA00023134"/>
    </source>
</evidence>
<dbReference type="Gene3D" id="3.30.70.3000">
    <property type="match status" value="1"/>
</dbReference>
<evidence type="ECO:0000259" key="12">
    <source>
        <dbReference type="Pfam" id="PF14413"/>
    </source>
</evidence>
<evidence type="ECO:0000256" key="6">
    <source>
        <dbReference type="ARBA" id="ARBA00022695"/>
    </source>
</evidence>
<name>A0A1I2A4L7_9BACT</name>
<dbReference type="GO" id="GO:0008193">
    <property type="term" value="F:tRNA guanylyltransferase activity"/>
    <property type="evidence" value="ECO:0007669"/>
    <property type="project" value="UniProtKB-EC"/>
</dbReference>
<evidence type="ECO:0000256" key="5">
    <source>
        <dbReference type="ARBA" id="ARBA00022694"/>
    </source>
</evidence>
<dbReference type="Proteomes" id="UP000199400">
    <property type="component" value="Unassembled WGS sequence"/>
</dbReference>
<dbReference type="PANTHER" id="PTHR12729:SF6">
    <property type="entry name" value="TRNA(HIS) GUANYLYLTRANSFERASE-RELATED"/>
    <property type="match status" value="1"/>
</dbReference>
<evidence type="ECO:0000256" key="8">
    <source>
        <dbReference type="ARBA" id="ARBA00022741"/>
    </source>
</evidence>
<evidence type="ECO:0000256" key="4">
    <source>
        <dbReference type="ARBA" id="ARBA00022679"/>
    </source>
</evidence>
<sequence>MKSDDLAGRLRPFETASDRRVPPGFHMVARLDGRGFGQLTKERLPDLARPFDVRVRDLMIDTARHLMQCGFQVVYAYTQSDEISLLFHPRERAFGRLLRKYHSILAGEASARFSLLLGELVCFDCRVAELPDVDRVVDYFRWRADDAARNCLNMHCYWALRAAGRSEGEATAALAGLGPDARHELLFRAGTPFAELPLWQRRGVGLAWTRDADDRPRISPDLELPMRADYEAYVRAKLVEPLRQAPGGATPEPGEQPQR</sequence>
<dbReference type="RefSeq" id="WP_096327857.1">
    <property type="nucleotide sequence ID" value="NZ_FOMX01000013.1"/>
</dbReference>
<comment type="cofactor">
    <cofactor evidence="1">
        <name>Mg(2+)</name>
        <dbReference type="ChEBI" id="CHEBI:18420"/>
    </cofactor>
</comment>
<evidence type="ECO:0000256" key="9">
    <source>
        <dbReference type="ARBA" id="ARBA00022842"/>
    </source>
</evidence>
<dbReference type="GO" id="GO:0000287">
    <property type="term" value="F:magnesium ion binding"/>
    <property type="evidence" value="ECO:0007669"/>
    <property type="project" value="InterPro"/>
</dbReference>
<evidence type="ECO:0000256" key="2">
    <source>
        <dbReference type="ARBA" id="ARBA00010113"/>
    </source>
</evidence>
<keyword evidence="4 13" id="KW-0808">Transferase</keyword>
<dbReference type="EMBL" id="FOMX01000013">
    <property type="protein sequence ID" value="SFE39064.1"/>
    <property type="molecule type" value="Genomic_DNA"/>
</dbReference>
<reference evidence="14" key="1">
    <citation type="submission" date="2016-10" db="EMBL/GenBank/DDBJ databases">
        <authorList>
            <person name="Varghese N."/>
            <person name="Submissions S."/>
        </authorList>
    </citation>
    <scope>NUCLEOTIDE SEQUENCE [LARGE SCALE GENOMIC DNA]</scope>
    <source>
        <strain evidence="14">ATCC 25963</strain>
    </source>
</reference>
<keyword evidence="10" id="KW-0342">GTP-binding</keyword>
<evidence type="ECO:0000256" key="3">
    <source>
        <dbReference type="ARBA" id="ARBA00012511"/>
    </source>
</evidence>
<dbReference type="InterPro" id="IPR025845">
    <property type="entry name" value="Thg1_C_dom"/>
</dbReference>
<feature type="domain" description="Thg1 C-terminal" evidence="12">
    <location>
        <begin position="135"/>
        <end position="212"/>
    </location>
</feature>
<keyword evidence="6 13" id="KW-0548">Nucleotidyltransferase</keyword>